<dbReference type="HOGENOM" id="CLU_051064_1_1_1"/>
<dbReference type="STRING" id="418459.E3K0W2"/>
<dbReference type="GO" id="GO:0016798">
    <property type="term" value="F:hydrolase activity, acting on glycosyl bonds"/>
    <property type="evidence" value="ECO:0000318"/>
    <property type="project" value="GO_Central"/>
</dbReference>
<evidence type="ECO:0000313" key="4">
    <source>
        <dbReference type="EMBL" id="EFP77937.2"/>
    </source>
</evidence>
<evidence type="ECO:0000256" key="3">
    <source>
        <dbReference type="SAM" id="SignalP"/>
    </source>
</evidence>
<keyword evidence="2" id="KW-0378">Hydrolase</keyword>
<gene>
    <name evidence="4" type="ORF">PGTG_03893</name>
</gene>
<dbReference type="AlphaFoldDB" id="E3K0W2"/>
<dbReference type="Pfam" id="PF01670">
    <property type="entry name" value="Glyco_hydro_12"/>
    <property type="match status" value="1"/>
</dbReference>
<keyword evidence="2" id="KW-0326">Glycosidase</keyword>
<feature type="chain" id="PRO_5003171671" evidence="3">
    <location>
        <begin position="22"/>
        <end position="293"/>
    </location>
</feature>
<organism evidence="4 5">
    <name type="scientific">Puccinia graminis f. sp. tritici (strain CRL 75-36-700-3 / race SCCL)</name>
    <name type="common">Black stem rust fungus</name>
    <dbReference type="NCBI Taxonomy" id="418459"/>
    <lineage>
        <taxon>Eukaryota</taxon>
        <taxon>Fungi</taxon>
        <taxon>Dikarya</taxon>
        <taxon>Basidiomycota</taxon>
        <taxon>Pucciniomycotina</taxon>
        <taxon>Pucciniomycetes</taxon>
        <taxon>Pucciniales</taxon>
        <taxon>Pucciniaceae</taxon>
        <taxon>Puccinia</taxon>
    </lineage>
</organism>
<sequence>MKQTSFFQIAATLLTLVAVKCVPASKQAASPSAPGTELGRGGGGNNLLQTMGPVQESNCRGNKMTWTKSKANWEKLQLAKNLNLYQNVWQAKKVTDPAMSDITCNSFNQGALSWQTKFSMPCNPQDNNQVKTYTNVAWAGTPVAIKAAKVFTTAWDWKFTEESADLVLDVDPNCRSQDCASREVMVWLGSLGKARPAGARVPVNGSPTGTIKSGGKYEFQVWKGVVNVPVISIFPAEEGRRFTSFSGDLKKLLQSLAPFGVSQDEYILSVGAGIEIFKGKGTFVTSKYTINLY</sequence>
<dbReference type="Gene3D" id="2.60.120.180">
    <property type="match status" value="1"/>
</dbReference>
<dbReference type="InterPro" id="IPR013319">
    <property type="entry name" value="GH11/12"/>
</dbReference>
<dbReference type="SUPFAM" id="SSF49899">
    <property type="entry name" value="Concanavalin A-like lectins/glucanases"/>
    <property type="match status" value="1"/>
</dbReference>
<dbReference type="GeneID" id="10541085"/>
<name>E3K0W2_PUCGT</name>
<dbReference type="eggNOG" id="ENOG502RXZE">
    <property type="taxonomic scope" value="Eukaryota"/>
</dbReference>
<comment type="similarity">
    <text evidence="1 2">Belongs to the glycosyl hydrolase 12 (cellulase H) family.</text>
</comment>
<keyword evidence="2" id="KW-0119">Carbohydrate metabolism</keyword>
<feature type="signal peptide" evidence="3">
    <location>
        <begin position="1"/>
        <end position="21"/>
    </location>
</feature>
<dbReference type="EMBL" id="DS178269">
    <property type="protein sequence ID" value="EFP77937.2"/>
    <property type="molecule type" value="Genomic_DNA"/>
</dbReference>
<accession>E3K0W2</accession>
<dbReference type="PANTHER" id="PTHR34002:SF9">
    <property type="entry name" value="XYLOGLUCAN-SPECIFIC ENDO-BETA-1,4-GLUCANASE A"/>
    <property type="match status" value="1"/>
</dbReference>
<reference evidence="5" key="2">
    <citation type="journal article" date="2011" name="Proc. Natl. Acad. Sci. U.S.A.">
        <title>Obligate biotrophy features unraveled by the genomic analysis of rust fungi.</title>
        <authorList>
            <person name="Duplessis S."/>
            <person name="Cuomo C.A."/>
            <person name="Lin Y.-C."/>
            <person name="Aerts A."/>
            <person name="Tisserant E."/>
            <person name="Veneault-Fourrey C."/>
            <person name="Joly D.L."/>
            <person name="Hacquard S."/>
            <person name="Amselem J."/>
            <person name="Cantarel B.L."/>
            <person name="Chiu R."/>
            <person name="Coutinho P.M."/>
            <person name="Feau N."/>
            <person name="Field M."/>
            <person name="Frey P."/>
            <person name="Gelhaye E."/>
            <person name="Goldberg J."/>
            <person name="Grabherr M.G."/>
            <person name="Kodira C.D."/>
            <person name="Kohler A."/>
            <person name="Kuees U."/>
            <person name="Lindquist E.A."/>
            <person name="Lucas S.M."/>
            <person name="Mago R."/>
            <person name="Mauceli E."/>
            <person name="Morin E."/>
            <person name="Murat C."/>
            <person name="Pangilinan J.L."/>
            <person name="Park R."/>
            <person name="Pearson M."/>
            <person name="Quesneville H."/>
            <person name="Rouhier N."/>
            <person name="Sakthikumar S."/>
            <person name="Salamov A.A."/>
            <person name="Schmutz J."/>
            <person name="Selles B."/>
            <person name="Shapiro H."/>
            <person name="Tanguay P."/>
            <person name="Tuskan G.A."/>
            <person name="Henrissat B."/>
            <person name="Van de Peer Y."/>
            <person name="Rouze P."/>
            <person name="Ellis J.G."/>
            <person name="Dodds P.N."/>
            <person name="Schein J.E."/>
            <person name="Zhong S."/>
            <person name="Hamelin R.C."/>
            <person name="Grigoriev I.V."/>
            <person name="Szabo L.J."/>
            <person name="Martin F."/>
        </authorList>
    </citation>
    <scope>NUCLEOTIDE SEQUENCE [LARGE SCALE GENOMIC DNA]</scope>
    <source>
        <strain evidence="5">CRL 75-36-700-3 / race SCCL</strain>
    </source>
</reference>
<evidence type="ECO:0000256" key="2">
    <source>
        <dbReference type="RuleBase" id="RU361163"/>
    </source>
</evidence>
<dbReference type="RefSeq" id="XP_003322356.2">
    <property type="nucleotide sequence ID" value="XM_003322308.2"/>
</dbReference>
<dbReference type="Proteomes" id="UP000008783">
    <property type="component" value="Unassembled WGS sequence"/>
</dbReference>
<dbReference type="GO" id="GO:0008810">
    <property type="term" value="F:cellulase activity"/>
    <property type="evidence" value="ECO:0007669"/>
    <property type="project" value="InterPro"/>
</dbReference>
<evidence type="ECO:0000313" key="5">
    <source>
        <dbReference type="Proteomes" id="UP000008783"/>
    </source>
</evidence>
<keyword evidence="2" id="KW-0624">Polysaccharide degradation</keyword>
<protein>
    <submittedName>
        <fullName evidence="4">Uncharacterized protein</fullName>
    </submittedName>
</protein>
<dbReference type="OrthoDB" id="89349at2759"/>
<keyword evidence="3" id="KW-0732">Signal</keyword>
<dbReference type="GO" id="GO:0000272">
    <property type="term" value="P:polysaccharide catabolic process"/>
    <property type="evidence" value="ECO:0007669"/>
    <property type="project" value="UniProtKB-KW"/>
</dbReference>
<proteinExistence type="inferred from homology"/>
<dbReference type="InterPro" id="IPR002594">
    <property type="entry name" value="GH12"/>
</dbReference>
<dbReference type="InParanoid" id="E3K0W2"/>
<dbReference type="VEuPathDB" id="FungiDB:PGTG_03893"/>
<evidence type="ECO:0000256" key="1">
    <source>
        <dbReference type="ARBA" id="ARBA00005519"/>
    </source>
</evidence>
<dbReference type="KEGG" id="pgr:PGTG_03893"/>
<reference key="1">
    <citation type="submission" date="2007-01" db="EMBL/GenBank/DDBJ databases">
        <title>The Genome Sequence of Puccinia graminis f. sp. tritici Strain CRL 75-36-700-3.</title>
        <authorList>
            <consortium name="The Broad Institute Genome Sequencing Platform"/>
            <person name="Birren B."/>
            <person name="Lander E."/>
            <person name="Galagan J."/>
            <person name="Nusbaum C."/>
            <person name="Devon K."/>
            <person name="Cuomo C."/>
            <person name="Jaffe D."/>
            <person name="Butler J."/>
            <person name="Alvarez P."/>
            <person name="Gnerre S."/>
            <person name="Grabherr M."/>
            <person name="Mauceli E."/>
            <person name="Brockman W."/>
            <person name="Young S."/>
            <person name="LaButti K."/>
            <person name="Sykes S."/>
            <person name="DeCaprio D."/>
            <person name="Crawford M."/>
            <person name="Koehrsen M."/>
            <person name="Engels R."/>
            <person name="Montgomery P."/>
            <person name="Pearson M."/>
            <person name="Howarth C."/>
            <person name="Larson L."/>
            <person name="White J."/>
            <person name="Zeng Q."/>
            <person name="Kodira C."/>
            <person name="Yandava C."/>
            <person name="Alvarado L."/>
            <person name="O'Leary S."/>
            <person name="Szabo L."/>
            <person name="Dean R."/>
            <person name="Schein J."/>
        </authorList>
    </citation>
    <scope>NUCLEOTIDE SEQUENCE</scope>
    <source>
        <strain>CRL 75-36-700-3</strain>
    </source>
</reference>
<keyword evidence="5" id="KW-1185">Reference proteome</keyword>
<dbReference type="InterPro" id="IPR013320">
    <property type="entry name" value="ConA-like_dom_sf"/>
</dbReference>
<dbReference type="PANTHER" id="PTHR34002">
    <property type="entry name" value="BLR1656 PROTEIN"/>
    <property type="match status" value="1"/>
</dbReference>